<organism evidence="1 2">
    <name type="scientific">Aspergillus brunneoviolaceus CBS 621.78</name>
    <dbReference type="NCBI Taxonomy" id="1450534"/>
    <lineage>
        <taxon>Eukaryota</taxon>
        <taxon>Fungi</taxon>
        <taxon>Dikarya</taxon>
        <taxon>Ascomycota</taxon>
        <taxon>Pezizomycotina</taxon>
        <taxon>Eurotiomycetes</taxon>
        <taxon>Eurotiomycetidae</taxon>
        <taxon>Eurotiales</taxon>
        <taxon>Aspergillaceae</taxon>
        <taxon>Aspergillus</taxon>
        <taxon>Aspergillus subgen. Circumdati</taxon>
    </lineage>
</organism>
<reference evidence="1" key="1">
    <citation type="submission" date="2018-02" db="EMBL/GenBank/DDBJ databases">
        <title>The genomes of Aspergillus section Nigri reveals drivers in fungal speciation.</title>
        <authorList>
            <consortium name="DOE Joint Genome Institute"/>
            <person name="Vesth T.C."/>
            <person name="Nybo J."/>
            <person name="Theobald S."/>
            <person name="Brandl J."/>
            <person name="Frisvad J.C."/>
            <person name="Nielsen K.F."/>
            <person name="Lyhne E.K."/>
            <person name="Kogle M.E."/>
            <person name="Kuo A."/>
            <person name="Riley R."/>
            <person name="Clum A."/>
            <person name="Nolan M."/>
            <person name="Lipzen A."/>
            <person name="Salamov A."/>
            <person name="Henrissat B."/>
            <person name="Wiebenga A."/>
            <person name="De vries R.P."/>
            <person name="Grigoriev I.V."/>
            <person name="Mortensen U.H."/>
            <person name="Andersen M.R."/>
            <person name="Baker S.E."/>
        </authorList>
    </citation>
    <scope>NUCLEOTIDE SEQUENCE</scope>
    <source>
        <strain evidence="1">CBS 621.78</strain>
    </source>
</reference>
<evidence type="ECO:0000313" key="1">
    <source>
        <dbReference type="EMBL" id="RAH42688.1"/>
    </source>
</evidence>
<sequence>MGDRAPMQRRITPHLDVNSTKHKYPYFGFIAGMYPSDGSGCWCVLLLLFSNHELPPLVLGNEGEALECASNSQMNTQGFPSLLFL</sequence>
<keyword evidence="2" id="KW-1185">Reference proteome</keyword>
<gene>
    <name evidence="1" type="ORF">BO95DRAFT_230089</name>
</gene>
<proteinExistence type="predicted"/>
<dbReference type="Proteomes" id="UP000249057">
    <property type="component" value="Unassembled WGS sequence"/>
</dbReference>
<dbReference type="EMBL" id="KZ825371">
    <property type="protein sequence ID" value="RAH42688.1"/>
    <property type="molecule type" value="Genomic_DNA"/>
</dbReference>
<accession>A0ACD1G087</accession>
<evidence type="ECO:0000313" key="2">
    <source>
        <dbReference type="Proteomes" id="UP000249057"/>
    </source>
</evidence>
<protein>
    <submittedName>
        <fullName evidence="1">Uncharacterized protein</fullName>
    </submittedName>
</protein>
<name>A0ACD1G087_9EURO</name>